<dbReference type="Proteomes" id="UP001341840">
    <property type="component" value="Unassembled WGS sequence"/>
</dbReference>
<comment type="caution">
    <text evidence="2">The sequence shown here is derived from an EMBL/GenBank/DDBJ whole genome shotgun (WGS) entry which is preliminary data.</text>
</comment>
<evidence type="ECO:0000313" key="3">
    <source>
        <dbReference type="Proteomes" id="UP001341840"/>
    </source>
</evidence>
<reference evidence="2 3" key="1">
    <citation type="journal article" date="2023" name="Plants (Basel)">
        <title>Bridging the Gap: Combining Genomics and Transcriptomics Approaches to Understand Stylosanthes scabra, an Orphan Legume from the Brazilian Caatinga.</title>
        <authorList>
            <person name="Ferreira-Neto J.R.C."/>
            <person name="da Silva M.D."/>
            <person name="Binneck E."/>
            <person name="de Melo N.F."/>
            <person name="da Silva R.H."/>
            <person name="de Melo A.L.T.M."/>
            <person name="Pandolfi V."/>
            <person name="Bustamante F.O."/>
            <person name="Brasileiro-Vidal A.C."/>
            <person name="Benko-Iseppon A.M."/>
        </authorList>
    </citation>
    <scope>NUCLEOTIDE SEQUENCE [LARGE SCALE GENOMIC DNA]</scope>
    <source>
        <tissue evidence="2">Leaves</tissue>
    </source>
</reference>
<sequence length="148" mass="15619">MGLHSSWTEHERAPRRRRQPSQPATFHNSSSSPQQKHSAVAAASAGSLWSVVAASLAPTCLVFLDPSLALQHQPRHSLPSSRSGLPPSFTGSATSVTSTSIPIFAISIPSSLCNHRVICLGTEPPVAVIQVVVAIFGTFVPIWSSSSL</sequence>
<organism evidence="2 3">
    <name type="scientific">Stylosanthes scabra</name>
    <dbReference type="NCBI Taxonomy" id="79078"/>
    <lineage>
        <taxon>Eukaryota</taxon>
        <taxon>Viridiplantae</taxon>
        <taxon>Streptophyta</taxon>
        <taxon>Embryophyta</taxon>
        <taxon>Tracheophyta</taxon>
        <taxon>Spermatophyta</taxon>
        <taxon>Magnoliopsida</taxon>
        <taxon>eudicotyledons</taxon>
        <taxon>Gunneridae</taxon>
        <taxon>Pentapetalae</taxon>
        <taxon>rosids</taxon>
        <taxon>fabids</taxon>
        <taxon>Fabales</taxon>
        <taxon>Fabaceae</taxon>
        <taxon>Papilionoideae</taxon>
        <taxon>50 kb inversion clade</taxon>
        <taxon>dalbergioids sensu lato</taxon>
        <taxon>Dalbergieae</taxon>
        <taxon>Pterocarpus clade</taxon>
        <taxon>Stylosanthes</taxon>
    </lineage>
</organism>
<feature type="region of interest" description="Disordered" evidence="1">
    <location>
        <begin position="1"/>
        <end position="37"/>
    </location>
</feature>
<protein>
    <submittedName>
        <fullName evidence="2">Uncharacterized protein</fullName>
    </submittedName>
</protein>
<gene>
    <name evidence="2" type="ORF">PIB30_011757</name>
</gene>
<name>A0ABU6Q6M9_9FABA</name>
<proteinExistence type="predicted"/>
<keyword evidence="3" id="KW-1185">Reference proteome</keyword>
<evidence type="ECO:0000313" key="2">
    <source>
        <dbReference type="EMBL" id="MED6107187.1"/>
    </source>
</evidence>
<dbReference type="EMBL" id="JASCZI010000029">
    <property type="protein sequence ID" value="MED6107187.1"/>
    <property type="molecule type" value="Genomic_DNA"/>
</dbReference>
<feature type="compositionally biased region" description="Polar residues" evidence="1">
    <location>
        <begin position="25"/>
        <end position="37"/>
    </location>
</feature>
<accession>A0ABU6Q6M9</accession>
<evidence type="ECO:0000256" key="1">
    <source>
        <dbReference type="SAM" id="MobiDB-lite"/>
    </source>
</evidence>